<feature type="non-terminal residue" evidence="2">
    <location>
        <position position="243"/>
    </location>
</feature>
<organism evidence="2">
    <name type="scientific">marine metagenome</name>
    <dbReference type="NCBI Taxonomy" id="408172"/>
    <lineage>
        <taxon>unclassified sequences</taxon>
        <taxon>metagenomes</taxon>
        <taxon>ecological metagenomes</taxon>
    </lineage>
</organism>
<evidence type="ECO:0000259" key="1">
    <source>
        <dbReference type="Pfam" id="PF13360"/>
    </source>
</evidence>
<proteinExistence type="predicted"/>
<feature type="domain" description="Pyrrolo-quinoline quinone repeat" evidence="1">
    <location>
        <begin position="85"/>
        <end position="242"/>
    </location>
</feature>
<dbReference type="InterPro" id="IPR015943">
    <property type="entry name" value="WD40/YVTN_repeat-like_dom_sf"/>
</dbReference>
<dbReference type="Pfam" id="PF13360">
    <property type="entry name" value="PQQ_2"/>
    <property type="match status" value="1"/>
</dbReference>
<dbReference type="SUPFAM" id="SSF50998">
    <property type="entry name" value="Quinoprotein alcohol dehydrogenase-like"/>
    <property type="match status" value="1"/>
</dbReference>
<dbReference type="PANTHER" id="PTHR34512:SF30">
    <property type="entry name" value="OUTER MEMBRANE PROTEIN ASSEMBLY FACTOR BAMB"/>
    <property type="match status" value="1"/>
</dbReference>
<protein>
    <recommendedName>
        <fullName evidence="1">Pyrrolo-quinoline quinone repeat domain-containing protein</fullName>
    </recommendedName>
</protein>
<name>A0A382ZYR6_9ZZZZ</name>
<reference evidence="2" key="1">
    <citation type="submission" date="2018-05" db="EMBL/GenBank/DDBJ databases">
        <authorList>
            <person name="Lanie J.A."/>
            <person name="Ng W.-L."/>
            <person name="Kazmierczak K.M."/>
            <person name="Andrzejewski T.M."/>
            <person name="Davidsen T.M."/>
            <person name="Wayne K.J."/>
            <person name="Tettelin H."/>
            <person name="Glass J.I."/>
            <person name="Rusch D."/>
            <person name="Podicherti R."/>
            <person name="Tsui H.-C.T."/>
            <person name="Winkler M.E."/>
        </authorList>
    </citation>
    <scope>NUCLEOTIDE SEQUENCE</scope>
</reference>
<accession>A0A382ZYR6</accession>
<dbReference type="AlphaFoldDB" id="A0A382ZYR6"/>
<gene>
    <name evidence="2" type="ORF">METZ01_LOCUS453445</name>
</gene>
<dbReference type="InterPro" id="IPR002372">
    <property type="entry name" value="PQQ_rpt_dom"/>
</dbReference>
<dbReference type="InterPro" id="IPR011047">
    <property type="entry name" value="Quinoprotein_ADH-like_sf"/>
</dbReference>
<evidence type="ECO:0000313" key="2">
    <source>
        <dbReference type="EMBL" id="SVE00591.1"/>
    </source>
</evidence>
<dbReference type="EMBL" id="UINC01187724">
    <property type="protein sequence ID" value="SVE00591.1"/>
    <property type="molecule type" value="Genomic_DNA"/>
</dbReference>
<sequence length="243" mass="26246">MQKLVSLFGTLWILSINFVFAGDWPQWRGPERSGVSTEKGLLQSWPEQGPKLLWDGGAVGEGFSSLAIADGRIFTMGDKNRQSHLFCLKQQGGSLLWSLKVGKSGGNYSGTRCTPTVDGDLVYALGQFGDLVCAETGSGRERWRKNLERDFGGKSGGWNYSESVLIDGENLLCSPGGDEATAVALNKRTGAVVWKTYLPGGGQSHYSSWVVSNAAGVKQYVRLFGGGTFGVAAANGQFLWRYE</sequence>
<dbReference type="PANTHER" id="PTHR34512">
    <property type="entry name" value="CELL SURFACE PROTEIN"/>
    <property type="match status" value="1"/>
</dbReference>
<dbReference type="Gene3D" id="2.130.10.10">
    <property type="entry name" value="YVTN repeat-like/Quinoprotein amine dehydrogenase"/>
    <property type="match status" value="1"/>
</dbReference>